<evidence type="ECO:0000259" key="1">
    <source>
        <dbReference type="Pfam" id="PF20248"/>
    </source>
</evidence>
<gene>
    <name evidence="2" type="ORF">BROFUL_01533</name>
</gene>
<sequence>MPIDVRISISNDTFRIDASNIPAEIDLFIFKLQISNFSFSFNADGIIDSTIQGTITIPDWKNDQNQPKLIDISFKIYDGGIYRISLLQSNAPINFQGVKIYLDQLEVTFNSSGIINNDSTIRGRIELPAFKDRNNTPIALEFILSILEDGFKIEVQISDDDGIEVLHIANFIDIFLKSLILGRSGNNIDFALSGRIVNYVRVPMVEDLLPVELTINKLSYLNNDFSFALDFRWASGLSVSGDSDTGIRFYIPINKDIGSIFYLDTIQININKTRDRNEIDFILESARLTLGPVVGVVEGMGLTTTLIKQQDGNLGPVDARMEFRPPSGFGLSIDAGPVAGGGFIRFDKDRGQYAGMLYLDLLAIEVTAIGILSTKDSNGRDLPPPGFSFLIIITAEKLFIQLGFGFILDGVGGLVGIHRTYSSDALEDGIRQGALDSIMFPDDPLNNMPKIINDVDRVFPAQMDQFVFGPLAQIVWGRPAIFKIEVGILIIFPSPIIIVILGQLEALLPADDFPIVELHVDVRGELNFEKKQLSILVNLRDSRLAFFKMEGSMAFLVNWGSNSNFLLSVGGYHPAFNPPPNFPDMDRVRVALNFEDIVRLSVEGYFAISSNSFQFGADVKIFVGIDEININGWLIFDGLIVFSPFHFTFSFSQGFEVEVAGASFLGISISGSLSGPSPFRINGEARISILFFDIPIRFSRTFGDEDPTQLPPLDPWPELQDAIQSEESWKASLPPSAYLAGSFRQPEVGAQLMVHPLGIIEMRQKVLPLNRMLDKYREYSIIGQHTFQLRNVSIGEETVEPKETANDSDKLGTFYAKVEDYFAPGQFKDLDDQEKLQRSSFELMMAGISIGSNRGAYTIKGDSTNIQERALQYEEKYIDREEPSQLAEGESREILLAKTHSGTKAYSNLFRSGTNKYKDRVIRPKTFSIKEEIFIVANTDNLSKDNEFDRQNLGPLTRAGAFEWMEQHLQLHPEKRGFIQILPVNEFISH</sequence>
<reference evidence="2 3" key="1">
    <citation type="journal article" date="2013" name="BMC Microbiol.">
        <title>Identification of the type II cytochrome c maturation pathway in anammox bacteria by comparative genomics.</title>
        <authorList>
            <person name="Ferousi C."/>
            <person name="Speth D.R."/>
            <person name="Reimann J."/>
            <person name="Op den Camp H.J."/>
            <person name="Allen J.W."/>
            <person name="Keltjens J.T."/>
            <person name="Jetten M.S."/>
        </authorList>
    </citation>
    <scope>NUCLEOTIDE SEQUENCE [LARGE SCALE GENOMIC DNA]</scope>
    <source>
        <strain evidence="2">RU1</strain>
    </source>
</reference>
<name>A0A0M2UVB2_9BACT</name>
<keyword evidence="3" id="KW-1185">Reference proteome</keyword>
<protein>
    <recommendedName>
        <fullName evidence="1">DUF6603 domain-containing protein</fullName>
    </recommendedName>
</protein>
<dbReference type="EMBL" id="LAQJ01000158">
    <property type="protein sequence ID" value="KKO19757.1"/>
    <property type="molecule type" value="Genomic_DNA"/>
</dbReference>
<accession>A0A0M2UVB2</accession>
<evidence type="ECO:0000313" key="2">
    <source>
        <dbReference type="EMBL" id="KKO19757.1"/>
    </source>
</evidence>
<dbReference type="Pfam" id="PF20248">
    <property type="entry name" value="DUF6603"/>
    <property type="match status" value="1"/>
</dbReference>
<dbReference type="InterPro" id="IPR046538">
    <property type="entry name" value="DUF6603"/>
</dbReference>
<comment type="caution">
    <text evidence="2">The sequence shown here is derived from an EMBL/GenBank/DDBJ whole genome shotgun (WGS) entry which is preliminary data.</text>
</comment>
<evidence type="ECO:0000313" key="3">
    <source>
        <dbReference type="Proteomes" id="UP000034954"/>
    </source>
</evidence>
<proteinExistence type="predicted"/>
<dbReference type="AlphaFoldDB" id="A0A0M2UVB2"/>
<organism evidence="2 3">
    <name type="scientific">Candidatus Brocadia fulgida</name>
    <dbReference type="NCBI Taxonomy" id="380242"/>
    <lineage>
        <taxon>Bacteria</taxon>
        <taxon>Pseudomonadati</taxon>
        <taxon>Planctomycetota</taxon>
        <taxon>Candidatus Brocadiia</taxon>
        <taxon>Candidatus Brocadiales</taxon>
        <taxon>Candidatus Brocadiaceae</taxon>
        <taxon>Candidatus Brocadia</taxon>
    </lineage>
</organism>
<feature type="domain" description="DUF6603" evidence="1">
    <location>
        <begin position="254"/>
        <end position="833"/>
    </location>
</feature>
<dbReference type="Proteomes" id="UP000034954">
    <property type="component" value="Unassembled WGS sequence"/>
</dbReference>